<feature type="region of interest" description="Disordered" evidence="1">
    <location>
        <begin position="1"/>
        <end position="44"/>
    </location>
</feature>
<evidence type="ECO:0000256" key="1">
    <source>
        <dbReference type="SAM" id="MobiDB-lite"/>
    </source>
</evidence>
<name>A0A8K0GS11_9ROSA</name>
<evidence type="ECO:0000313" key="3">
    <source>
        <dbReference type="Proteomes" id="UP000796880"/>
    </source>
</evidence>
<sequence>MGSTQSVQVAQDSEDDEEEEDKEEEEGDDNGEPNRREIGNHLVKKVLEQEPEMLPCYASTSPLSPQLSSLGTPRLGQSIKVWDPYNVLGPPPTLPPPPSFSRSFSSNAMDDDQTVMEVFFISHGECQLSLRPDLVGGRCPEATLTPNGKRQARALAVFLKSQAVRFNAVYSSPLDRALSMAVLVCQEMNYAKEQIQTSDALVEMSQGHWEGCLRSEIYSAEILNFMDRVQPDFSAPSGESLRQVEFRMVDFLNGAVLGLPEKLRSDFSLHQLNENQGFSHHNPHAPTNSVHDRDGHSLPSHWDPHQKQQQGLLRKKSGKSRLRFVTTTGDHEVEDEISPRETNHQSTLHDLSGRNSPYVSTCIGIFSHAVPIKCLLTGLLGCCPVMSHKFCIEESSVTVLQHSWKTGWQIKRLNDTAHLRLL</sequence>
<accession>A0A8K0GS11</accession>
<feature type="compositionally biased region" description="Basic residues" evidence="1">
    <location>
        <begin position="313"/>
        <end position="322"/>
    </location>
</feature>
<dbReference type="CDD" id="cd07067">
    <property type="entry name" value="HP_PGM_like"/>
    <property type="match status" value="1"/>
</dbReference>
<dbReference type="SMART" id="SM00855">
    <property type="entry name" value="PGAM"/>
    <property type="match status" value="1"/>
</dbReference>
<dbReference type="InterPro" id="IPR029033">
    <property type="entry name" value="His_PPase_superfam"/>
</dbReference>
<dbReference type="Gene3D" id="3.40.50.1240">
    <property type="entry name" value="Phosphoglycerate mutase-like"/>
    <property type="match status" value="2"/>
</dbReference>
<gene>
    <name evidence="2" type="ORF">FNV43_RR22398</name>
</gene>
<dbReference type="SUPFAM" id="SSF53254">
    <property type="entry name" value="Phosphoglycerate mutase-like"/>
    <property type="match status" value="1"/>
</dbReference>
<dbReference type="Proteomes" id="UP000796880">
    <property type="component" value="Unassembled WGS sequence"/>
</dbReference>
<comment type="caution">
    <text evidence="2">The sequence shown here is derived from an EMBL/GenBank/DDBJ whole genome shotgun (WGS) entry which is preliminary data.</text>
</comment>
<dbReference type="AlphaFoldDB" id="A0A8K0GS11"/>
<feature type="region of interest" description="Disordered" evidence="1">
    <location>
        <begin position="274"/>
        <end position="351"/>
    </location>
</feature>
<evidence type="ECO:0008006" key="4">
    <source>
        <dbReference type="Google" id="ProtNLM"/>
    </source>
</evidence>
<organism evidence="2 3">
    <name type="scientific">Rhamnella rubrinervis</name>
    <dbReference type="NCBI Taxonomy" id="2594499"/>
    <lineage>
        <taxon>Eukaryota</taxon>
        <taxon>Viridiplantae</taxon>
        <taxon>Streptophyta</taxon>
        <taxon>Embryophyta</taxon>
        <taxon>Tracheophyta</taxon>
        <taxon>Spermatophyta</taxon>
        <taxon>Magnoliopsida</taxon>
        <taxon>eudicotyledons</taxon>
        <taxon>Gunneridae</taxon>
        <taxon>Pentapetalae</taxon>
        <taxon>rosids</taxon>
        <taxon>fabids</taxon>
        <taxon>Rosales</taxon>
        <taxon>Rhamnaceae</taxon>
        <taxon>rhamnoid group</taxon>
        <taxon>Rhamneae</taxon>
        <taxon>Rhamnella</taxon>
    </lineage>
</organism>
<reference evidence="2" key="1">
    <citation type="submission" date="2020-03" db="EMBL/GenBank/DDBJ databases">
        <title>A high-quality chromosome-level genome assembly of a woody plant with both climbing and erect habits, Rhamnella rubrinervis.</title>
        <authorList>
            <person name="Lu Z."/>
            <person name="Yang Y."/>
            <person name="Zhu X."/>
            <person name="Sun Y."/>
        </authorList>
    </citation>
    <scope>NUCLEOTIDE SEQUENCE</scope>
    <source>
        <strain evidence="2">BYM</strain>
        <tissue evidence="2">Leaf</tissue>
    </source>
</reference>
<dbReference type="EMBL" id="VOIH02000010">
    <property type="protein sequence ID" value="KAF3435311.1"/>
    <property type="molecule type" value="Genomic_DNA"/>
</dbReference>
<dbReference type="OrthoDB" id="354304at2759"/>
<dbReference type="Pfam" id="PF00300">
    <property type="entry name" value="His_Phos_1"/>
    <property type="match status" value="1"/>
</dbReference>
<feature type="compositionally biased region" description="Basic and acidic residues" evidence="1">
    <location>
        <begin position="290"/>
        <end position="306"/>
    </location>
</feature>
<keyword evidence="3" id="KW-1185">Reference proteome</keyword>
<feature type="compositionally biased region" description="Polar residues" evidence="1">
    <location>
        <begin position="1"/>
        <end position="11"/>
    </location>
</feature>
<dbReference type="PANTHER" id="PTHR47927">
    <property type="entry name" value="PUTATIVE-RELATED"/>
    <property type="match status" value="1"/>
</dbReference>
<feature type="compositionally biased region" description="Polar residues" evidence="1">
    <location>
        <begin position="274"/>
        <end position="289"/>
    </location>
</feature>
<dbReference type="PIRSF" id="PIRSF036920">
    <property type="entry name" value="X4Y4"/>
    <property type="match status" value="1"/>
</dbReference>
<protein>
    <recommendedName>
        <fullName evidence="4">Fructose-2,6-bisphosphatase</fullName>
    </recommendedName>
</protein>
<dbReference type="InterPro" id="IPR013078">
    <property type="entry name" value="His_Pase_superF_clade-1"/>
</dbReference>
<feature type="compositionally biased region" description="Acidic residues" evidence="1">
    <location>
        <begin position="12"/>
        <end position="31"/>
    </location>
</feature>
<dbReference type="PANTHER" id="PTHR47927:SF2">
    <property type="entry name" value="PHOSPHOGLYCERATE MUTASE FAMILY PROTEIN"/>
    <property type="match status" value="1"/>
</dbReference>
<dbReference type="InterPro" id="IPR017070">
    <property type="entry name" value="UCP036920_PGAM-like_plant"/>
</dbReference>
<proteinExistence type="predicted"/>
<evidence type="ECO:0000313" key="2">
    <source>
        <dbReference type="EMBL" id="KAF3435311.1"/>
    </source>
</evidence>